<evidence type="ECO:0000313" key="2">
    <source>
        <dbReference type="Proteomes" id="UP000198577"/>
    </source>
</evidence>
<evidence type="ECO:0008006" key="3">
    <source>
        <dbReference type="Google" id="ProtNLM"/>
    </source>
</evidence>
<name>A0A1I5Y2L2_9FIRM</name>
<dbReference type="InterPro" id="IPR032466">
    <property type="entry name" value="Metal_Hydrolase"/>
</dbReference>
<gene>
    <name evidence="1" type="ORF">SAMN05444406_1356</name>
</gene>
<dbReference type="Gene3D" id="1.10.2020.10">
    <property type="entry name" value="uronate isomerase, domain 2, chain A"/>
    <property type="match status" value="1"/>
</dbReference>
<dbReference type="OrthoDB" id="2370360at2"/>
<organism evidence="1 2">
    <name type="scientific">Caldicoprobacter faecalis</name>
    <dbReference type="NCBI Taxonomy" id="937334"/>
    <lineage>
        <taxon>Bacteria</taxon>
        <taxon>Bacillati</taxon>
        <taxon>Bacillota</taxon>
        <taxon>Clostridia</taxon>
        <taxon>Caldicoprobacterales</taxon>
        <taxon>Caldicoprobacteraceae</taxon>
        <taxon>Caldicoprobacter</taxon>
    </lineage>
</organism>
<dbReference type="Proteomes" id="UP000198577">
    <property type="component" value="Unassembled WGS sequence"/>
</dbReference>
<dbReference type="AlphaFoldDB" id="A0A1I5Y2L2"/>
<dbReference type="STRING" id="937334.SAMN05444406_1356"/>
<dbReference type="SUPFAM" id="SSF51556">
    <property type="entry name" value="Metallo-dependent hydrolases"/>
    <property type="match status" value="1"/>
</dbReference>
<dbReference type="EMBL" id="FOXR01000035">
    <property type="protein sequence ID" value="SFQ38501.1"/>
    <property type="molecule type" value="Genomic_DNA"/>
</dbReference>
<evidence type="ECO:0000313" key="1">
    <source>
        <dbReference type="EMBL" id="SFQ38501.1"/>
    </source>
</evidence>
<accession>A0A1I5Y2L2</accession>
<protein>
    <recommendedName>
        <fullName evidence="3">Glucuronate isomerase</fullName>
    </recommendedName>
</protein>
<reference evidence="1 2" key="1">
    <citation type="submission" date="2016-10" db="EMBL/GenBank/DDBJ databases">
        <authorList>
            <person name="de Groot N.N."/>
        </authorList>
    </citation>
    <scope>NUCLEOTIDE SEQUENCE [LARGE SCALE GENOMIC DNA]</scope>
    <source>
        <strain evidence="1 2">DSM 20678</strain>
    </source>
</reference>
<dbReference type="RefSeq" id="WP_092282714.1">
    <property type="nucleotide sequence ID" value="NZ_FOXR01000035.1"/>
</dbReference>
<proteinExistence type="predicted"/>
<dbReference type="Gene3D" id="3.20.20.140">
    <property type="entry name" value="Metal-dependent hydrolases"/>
    <property type="match status" value="2"/>
</dbReference>
<keyword evidence="2" id="KW-1185">Reference proteome</keyword>
<sequence>MPIADVKELRAAVDAAVEQVEITDVHTHLYTPCFGDMLLWGVDELLTYHYLVAEVFRWIDMPYDEFWSMSKKEQADLIWKTLFLENSPYSEACRGVLTVLNKLGLDVAKRDLEAYRQYFAGKTMEEYVDQVFELSRVKEVVMTNDPFDDNERKVWLESYKADPRFKAALRIDPLLNTWDQTWIKLKEWGYDVEEELSQTTLKEVRRFLSDWANRMQPVYMAVSLPPTFAFPENSTRAVLIEECVLPVCREFNIPLAMMIGVKKLVNPGLKLAGDSVGKGSIETVEYLCANHPYNKFMVTMLSRENQHELSVAARKFRNLMVFGCWWFLNNPSLVDEMTRMRFELLGVSVIPQHSDARVLDQLIYKWAHSRKVIADVLFDKYRDLMETGWQLEESEIRRDVHKLFSQNFWDFVNKKL</sequence>